<dbReference type="AlphaFoldDB" id="A0A175YAH5"/>
<sequence length="134" mass="15161">MRLIKKTHTVSDAGLLPQTWSTNINSGNKNFQCTLKIYMNQALHCPQCPRPHWTNKIQHPAPELGQITGYLRTELLNRKLVNGIWTFLTALKIIKDTKCTFEVMLAPSSYLNTTGKLIVDGIVQCTKMTTKYPA</sequence>
<dbReference type="Proteomes" id="UP000077755">
    <property type="component" value="Chromosome 1"/>
</dbReference>
<dbReference type="Gramene" id="KZM80535">
    <property type="protein sequence ID" value="KZM80535"/>
    <property type="gene ID" value="DCAR_032152"/>
</dbReference>
<gene>
    <name evidence="1" type="ORF">DCAR_0101019</name>
</gene>
<accession>A0A175YAH5</accession>
<organism evidence="1 2">
    <name type="scientific">Daucus carota subsp. sativus</name>
    <name type="common">Carrot</name>
    <dbReference type="NCBI Taxonomy" id="79200"/>
    <lineage>
        <taxon>Eukaryota</taxon>
        <taxon>Viridiplantae</taxon>
        <taxon>Streptophyta</taxon>
        <taxon>Embryophyta</taxon>
        <taxon>Tracheophyta</taxon>
        <taxon>Spermatophyta</taxon>
        <taxon>Magnoliopsida</taxon>
        <taxon>eudicotyledons</taxon>
        <taxon>Gunneridae</taxon>
        <taxon>Pentapetalae</taxon>
        <taxon>asterids</taxon>
        <taxon>campanulids</taxon>
        <taxon>Apiales</taxon>
        <taxon>Apiaceae</taxon>
        <taxon>Apioideae</taxon>
        <taxon>Scandiceae</taxon>
        <taxon>Daucinae</taxon>
        <taxon>Daucus</taxon>
        <taxon>Daucus sect. Daucus</taxon>
    </lineage>
</organism>
<reference evidence="1" key="1">
    <citation type="journal article" date="2016" name="Nat. Genet.">
        <title>A high-quality carrot genome assembly provides new insights into carotenoid accumulation and asterid genome evolution.</title>
        <authorList>
            <person name="Iorizzo M."/>
            <person name="Ellison S."/>
            <person name="Senalik D."/>
            <person name="Zeng P."/>
            <person name="Satapoomin P."/>
            <person name="Huang J."/>
            <person name="Bowman M."/>
            <person name="Iovene M."/>
            <person name="Sanseverino W."/>
            <person name="Cavagnaro P."/>
            <person name="Yildiz M."/>
            <person name="Macko-Podgorni A."/>
            <person name="Moranska E."/>
            <person name="Grzebelus E."/>
            <person name="Grzebelus D."/>
            <person name="Ashrafi H."/>
            <person name="Zheng Z."/>
            <person name="Cheng S."/>
            <person name="Spooner D."/>
            <person name="Van Deynze A."/>
            <person name="Simon P."/>
        </authorList>
    </citation>
    <scope>NUCLEOTIDE SEQUENCE</scope>
    <source>
        <tissue evidence="1">Leaf</tissue>
    </source>
</reference>
<protein>
    <submittedName>
        <fullName evidence="1">Uncharacterized protein</fullName>
    </submittedName>
</protein>
<reference evidence="1" key="2">
    <citation type="submission" date="2022-03" db="EMBL/GenBank/DDBJ databases">
        <title>Draft title - Genomic analysis of global carrot germplasm unveils the trajectory of domestication and the origin of high carotenoid orange carrot.</title>
        <authorList>
            <person name="Iorizzo M."/>
            <person name="Ellison S."/>
            <person name="Senalik D."/>
            <person name="Macko-Podgorni A."/>
            <person name="Grzebelus D."/>
            <person name="Bostan H."/>
            <person name="Rolling W."/>
            <person name="Curaba J."/>
            <person name="Simon P."/>
        </authorList>
    </citation>
    <scope>NUCLEOTIDE SEQUENCE</scope>
    <source>
        <tissue evidence="1">Leaf</tissue>
    </source>
</reference>
<proteinExistence type="predicted"/>
<evidence type="ECO:0000313" key="2">
    <source>
        <dbReference type="Proteomes" id="UP000077755"/>
    </source>
</evidence>
<dbReference type="EMBL" id="CP093343">
    <property type="protein sequence ID" value="WOG81865.1"/>
    <property type="molecule type" value="Genomic_DNA"/>
</dbReference>
<name>A0A175YAH5_DAUCS</name>
<evidence type="ECO:0000313" key="1">
    <source>
        <dbReference type="EMBL" id="WOG81865.1"/>
    </source>
</evidence>
<keyword evidence="2" id="KW-1185">Reference proteome</keyword>